<evidence type="ECO:0000313" key="3">
    <source>
        <dbReference type="Proteomes" id="UP001165063"/>
    </source>
</evidence>
<dbReference type="GO" id="GO:0000294">
    <property type="term" value="P:nuclear-transcribed mRNA catabolic process, RNase MRP-dependent"/>
    <property type="evidence" value="ECO:0007669"/>
    <property type="project" value="TreeGrafter"/>
</dbReference>
<dbReference type="EMBL" id="BSXU01000217">
    <property type="protein sequence ID" value="GMG19832.1"/>
    <property type="molecule type" value="Genomic_DNA"/>
</dbReference>
<dbReference type="PANTHER" id="PTHR28173:SF1">
    <property type="entry name" value="RIBONUCLEASES P_MRP PROTEIN SUBUNIT POP8"/>
    <property type="match status" value="1"/>
</dbReference>
<dbReference type="GO" id="GO:0000172">
    <property type="term" value="C:ribonuclease MRP complex"/>
    <property type="evidence" value="ECO:0007669"/>
    <property type="project" value="InterPro"/>
</dbReference>
<proteinExistence type="predicted"/>
<organism evidence="2 3">
    <name type="scientific">Ambrosiozyma monospora</name>
    <name type="common">Yeast</name>
    <name type="synonym">Endomycopsis monosporus</name>
    <dbReference type="NCBI Taxonomy" id="43982"/>
    <lineage>
        <taxon>Eukaryota</taxon>
        <taxon>Fungi</taxon>
        <taxon>Dikarya</taxon>
        <taxon>Ascomycota</taxon>
        <taxon>Saccharomycotina</taxon>
        <taxon>Pichiomycetes</taxon>
        <taxon>Pichiales</taxon>
        <taxon>Pichiaceae</taxon>
        <taxon>Ambrosiozyma</taxon>
    </lineage>
</organism>
<dbReference type="InterPro" id="IPR020347">
    <property type="entry name" value="Pop8"/>
</dbReference>
<name>A0A9W6YS56_AMBMO</name>
<dbReference type="GO" id="GO:0005655">
    <property type="term" value="C:nucleolar ribonuclease P complex"/>
    <property type="evidence" value="ECO:0007669"/>
    <property type="project" value="InterPro"/>
</dbReference>
<sequence>MHAKYVLNRILSPIITISGNPVIDEISWKMQLNSALKSFFGVMGESIEYHILKNYDGSKCIIRVPTPDKDTFLNSVTTYSVSLKTDNLQFTQLNDQLLPDKVDGYFKVVSQSQFLNGVCGPSRFDWYHD</sequence>
<dbReference type="Pfam" id="PF20976">
    <property type="entry name" value="Pop8"/>
    <property type="match status" value="1"/>
</dbReference>
<keyword evidence="3" id="KW-1185">Reference proteome</keyword>
<evidence type="ECO:0000259" key="1">
    <source>
        <dbReference type="Pfam" id="PF20976"/>
    </source>
</evidence>
<protein>
    <submittedName>
        <fullName evidence="2">Unnamed protein product</fullName>
    </submittedName>
</protein>
<dbReference type="PANTHER" id="PTHR28173">
    <property type="entry name" value="RIBONUCLEASES P/MRP PROTEIN SUBUNIT POP8"/>
    <property type="match status" value="1"/>
</dbReference>
<comment type="caution">
    <text evidence="2">The sequence shown here is derived from an EMBL/GenBank/DDBJ whole genome shotgun (WGS) entry which is preliminary data.</text>
</comment>
<accession>A0A9W6YS56</accession>
<reference evidence="2" key="1">
    <citation type="submission" date="2023-04" db="EMBL/GenBank/DDBJ databases">
        <title>Ambrosiozyma monospora NBRC 1965.</title>
        <authorList>
            <person name="Ichikawa N."/>
            <person name="Sato H."/>
            <person name="Tonouchi N."/>
        </authorList>
    </citation>
    <scope>NUCLEOTIDE SEQUENCE</scope>
    <source>
        <strain evidence="2">NBRC 1965</strain>
    </source>
</reference>
<gene>
    <name evidence="2" type="ORF">Amon01_000077600</name>
</gene>
<dbReference type="GO" id="GO:0034965">
    <property type="term" value="P:intronic box C/D snoRNA processing"/>
    <property type="evidence" value="ECO:0007669"/>
    <property type="project" value="TreeGrafter"/>
</dbReference>
<dbReference type="GO" id="GO:0000171">
    <property type="term" value="F:ribonuclease MRP activity"/>
    <property type="evidence" value="ECO:0007669"/>
    <property type="project" value="TreeGrafter"/>
</dbReference>
<dbReference type="OrthoDB" id="4077720at2759"/>
<dbReference type="GO" id="GO:0004526">
    <property type="term" value="F:ribonuclease P activity"/>
    <property type="evidence" value="ECO:0007669"/>
    <property type="project" value="TreeGrafter"/>
</dbReference>
<dbReference type="AlphaFoldDB" id="A0A9W6YS56"/>
<dbReference type="InterPro" id="IPR049128">
    <property type="entry name" value="Pop8-like_dom"/>
</dbReference>
<dbReference type="Proteomes" id="UP001165063">
    <property type="component" value="Unassembled WGS sequence"/>
</dbReference>
<dbReference type="GO" id="GO:0008033">
    <property type="term" value="P:tRNA processing"/>
    <property type="evidence" value="ECO:0007669"/>
    <property type="project" value="InterPro"/>
</dbReference>
<feature type="domain" description="Ribonucleases P/MRP subunit Pop8-like" evidence="1">
    <location>
        <begin position="21"/>
        <end position="79"/>
    </location>
</feature>
<evidence type="ECO:0000313" key="2">
    <source>
        <dbReference type="EMBL" id="GMG19832.1"/>
    </source>
</evidence>